<evidence type="ECO:0000256" key="2">
    <source>
        <dbReference type="ARBA" id="ARBA00007779"/>
    </source>
</evidence>
<keyword evidence="6 7" id="KW-0472">Membrane</keyword>
<dbReference type="EMBL" id="JADFTS010000004">
    <property type="protein sequence ID" value="KAF9609809.1"/>
    <property type="molecule type" value="Genomic_DNA"/>
</dbReference>
<evidence type="ECO:0000259" key="8">
    <source>
        <dbReference type="Pfam" id="PF02714"/>
    </source>
</evidence>
<dbReference type="Pfam" id="PF13967">
    <property type="entry name" value="RSN1_TM"/>
    <property type="match status" value="1"/>
</dbReference>
<gene>
    <name evidence="10" type="ORF">IFM89_018663</name>
</gene>
<dbReference type="Proteomes" id="UP000631114">
    <property type="component" value="Unassembled WGS sequence"/>
</dbReference>
<comment type="caution">
    <text evidence="10">The sequence shown here is derived from an EMBL/GenBank/DDBJ whole genome shotgun (WGS) entry which is preliminary data.</text>
</comment>
<feature type="transmembrane region" description="Helical" evidence="7">
    <location>
        <begin position="325"/>
        <end position="349"/>
    </location>
</feature>
<evidence type="ECO:0000256" key="4">
    <source>
        <dbReference type="ARBA" id="ARBA00022692"/>
    </source>
</evidence>
<feature type="domain" description="CSC1/OSCA1-like N-terminal transmembrane" evidence="9">
    <location>
        <begin position="5"/>
        <end position="166"/>
    </location>
</feature>
<evidence type="ECO:0008006" key="12">
    <source>
        <dbReference type="Google" id="ProtNLM"/>
    </source>
</evidence>
<feature type="transmembrane region" description="Helical" evidence="7">
    <location>
        <begin position="97"/>
        <end position="116"/>
    </location>
</feature>
<keyword evidence="3" id="KW-0813">Transport</keyword>
<dbReference type="AlphaFoldDB" id="A0A835I3A3"/>
<comment type="similarity">
    <text evidence="2">Belongs to the CSC1 (TC 1.A.17) family.</text>
</comment>
<keyword evidence="4 7" id="KW-0812">Transmembrane</keyword>
<evidence type="ECO:0000256" key="7">
    <source>
        <dbReference type="SAM" id="Phobius"/>
    </source>
</evidence>
<dbReference type="InterPro" id="IPR032880">
    <property type="entry name" value="CSC1/OSCA1-like_N"/>
</dbReference>
<dbReference type="GO" id="GO:0005886">
    <property type="term" value="C:plasma membrane"/>
    <property type="evidence" value="ECO:0007669"/>
    <property type="project" value="TreeGrafter"/>
</dbReference>
<dbReference type="OrthoDB" id="1689567at2759"/>
<organism evidence="10 11">
    <name type="scientific">Coptis chinensis</name>
    <dbReference type="NCBI Taxonomy" id="261450"/>
    <lineage>
        <taxon>Eukaryota</taxon>
        <taxon>Viridiplantae</taxon>
        <taxon>Streptophyta</taxon>
        <taxon>Embryophyta</taxon>
        <taxon>Tracheophyta</taxon>
        <taxon>Spermatophyta</taxon>
        <taxon>Magnoliopsida</taxon>
        <taxon>Ranunculales</taxon>
        <taxon>Ranunculaceae</taxon>
        <taxon>Coptidoideae</taxon>
        <taxon>Coptis</taxon>
    </lineage>
</organism>
<feature type="transmembrane region" description="Helical" evidence="7">
    <location>
        <begin position="6"/>
        <end position="27"/>
    </location>
</feature>
<feature type="transmembrane region" description="Helical" evidence="7">
    <location>
        <begin position="369"/>
        <end position="392"/>
    </location>
</feature>
<evidence type="ECO:0000256" key="3">
    <source>
        <dbReference type="ARBA" id="ARBA00022448"/>
    </source>
</evidence>
<sequence length="448" mass="51001">MIVSALLTSVGINLFLCILFFTLYSILRKQPGNIDVYAPRLIANDKSQTASGFNLERLLPSTGWVRRAWDLSEDELLSISGLDGVVFMRIFTFSLKMFSFIGLVGVFILLPINYVGGQLRIDIYDLPNKSLDLFSISNVENGSKRLWVHFGAVYITTAFVCYLLYQTDAKKLYKRLTHLKSDVHAQQKFRRSGFLGLFGPKVSLVDHYGKKLDDLEENVRVQQSDVSLTRSWLLWLTGCLKMANPLQSKLLERGTIMCIEWILRLIRGGASCICILQNRYGASIALNIQQSIDPTEWIIEQAPEPHDVYWPFFFRRVLQRWISKLAVIVASIILTLLFLLPVVFVQVAVPGQLINVYEPKFDTGGKFWPIVHNSTIFSLLLVQAIAVGIFGLKKLPLASSMSVPLLILTLLFNEYCRKRFFPIFRAYSAEVLPLPATSTEYFSCFFRH</sequence>
<feature type="domain" description="CSC1/OSCA1-like 7TM region" evidence="8">
    <location>
        <begin position="328"/>
        <end position="390"/>
    </location>
</feature>
<evidence type="ECO:0000313" key="11">
    <source>
        <dbReference type="Proteomes" id="UP000631114"/>
    </source>
</evidence>
<dbReference type="PANTHER" id="PTHR13018:SF109">
    <property type="entry name" value="CSC1-LIKE PROTEIN HYP1"/>
    <property type="match status" value="1"/>
</dbReference>
<dbReference type="PANTHER" id="PTHR13018">
    <property type="entry name" value="PROBABLE MEMBRANE PROTEIN DUF221-RELATED"/>
    <property type="match status" value="1"/>
</dbReference>
<keyword evidence="5 7" id="KW-1133">Transmembrane helix</keyword>
<proteinExistence type="inferred from homology"/>
<evidence type="ECO:0000259" key="9">
    <source>
        <dbReference type="Pfam" id="PF13967"/>
    </source>
</evidence>
<evidence type="ECO:0000256" key="1">
    <source>
        <dbReference type="ARBA" id="ARBA00004141"/>
    </source>
</evidence>
<reference evidence="10 11" key="1">
    <citation type="submission" date="2020-10" db="EMBL/GenBank/DDBJ databases">
        <title>The Coptis chinensis genome and diversification of protoberbering-type alkaloids.</title>
        <authorList>
            <person name="Wang B."/>
            <person name="Shu S."/>
            <person name="Song C."/>
            <person name="Liu Y."/>
        </authorList>
    </citation>
    <scope>NUCLEOTIDE SEQUENCE [LARGE SCALE GENOMIC DNA]</scope>
    <source>
        <strain evidence="10">HL-2020</strain>
        <tissue evidence="10">Leaf</tissue>
    </source>
</reference>
<evidence type="ECO:0000256" key="5">
    <source>
        <dbReference type="ARBA" id="ARBA00022989"/>
    </source>
</evidence>
<dbReference type="InterPro" id="IPR003864">
    <property type="entry name" value="CSC1/OSCA1-like_7TM"/>
</dbReference>
<evidence type="ECO:0000256" key="6">
    <source>
        <dbReference type="ARBA" id="ARBA00023136"/>
    </source>
</evidence>
<name>A0A835I3A3_9MAGN</name>
<dbReference type="InterPro" id="IPR045122">
    <property type="entry name" value="Csc1-like"/>
</dbReference>
<dbReference type="GO" id="GO:0005227">
    <property type="term" value="F:calcium-activated cation channel activity"/>
    <property type="evidence" value="ECO:0007669"/>
    <property type="project" value="InterPro"/>
</dbReference>
<keyword evidence="11" id="KW-1185">Reference proteome</keyword>
<dbReference type="Pfam" id="PF02714">
    <property type="entry name" value="RSN1_7TM"/>
    <property type="match status" value="1"/>
</dbReference>
<evidence type="ECO:0000313" key="10">
    <source>
        <dbReference type="EMBL" id="KAF9609809.1"/>
    </source>
</evidence>
<accession>A0A835I3A3</accession>
<feature type="transmembrane region" description="Helical" evidence="7">
    <location>
        <begin position="146"/>
        <end position="165"/>
    </location>
</feature>
<comment type="subcellular location">
    <subcellularLocation>
        <location evidence="1">Membrane</location>
        <topology evidence="1">Multi-pass membrane protein</topology>
    </subcellularLocation>
</comment>
<protein>
    <recommendedName>
        <fullName evidence="12">CSC1-like protein</fullName>
    </recommendedName>
</protein>